<keyword evidence="6 13" id="KW-0227">DNA damage</keyword>
<keyword evidence="5 13" id="KW-0479">Metal-binding</keyword>
<dbReference type="GO" id="GO:0006301">
    <property type="term" value="P:DNA damage tolerance"/>
    <property type="evidence" value="ECO:0007669"/>
    <property type="project" value="EnsemblFungi"/>
</dbReference>
<evidence type="ECO:0000256" key="5">
    <source>
        <dbReference type="ARBA" id="ARBA00022723"/>
    </source>
</evidence>
<evidence type="ECO:0000256" key="8">
    <source>
        <dbReference type="ARBA" id="ARBA00022786"/>
    </source>
</evidence>
<gene>
    <name evidence="15" type="ORF">LALA0_S06e02080g</name>
</gene>
<evidence type="ECO:0000256" key="9">
    <source>
        <dbReference type="ARBA" id="ARBA00022833"/>
    </source>
</evidence>
<dbReference type="STRING" id="1245769.A0A0C7N426"/>
<evidence type="ECO:0000313" key="15">
    <source>
        <dbReference type="EMBL" id="CEP62716.1"/>
    </source>
</evidence>
<keyword evidence="11 13" id="KW-0234">DNA repair</keyword>
<evidence type="ECO:0000256" key="7">
    <source>
        <dbReference type="ARBA" id="ARBA00022771"/>
    </source>
</evidence>
<dbReference type="GO" id="GO:0019789">
    <property type="term" value="F:SUMO transferase activity"/>
    <property type="evidence" value="ECO:0007669"/>
    <property type="project" value="EnsemblFungi"/>
</dbReference>
<feature type="domain" description="Non-structural maintenance of chromosomes element 1 RING C4HC3-type" evidence="14">
    <location>
        <begin position="227"/>
        <end position="266"/>
    </location>
</feature>
<dbReference type="GO" id="GO:0030915">
    <property type="term" value="C:Smc5-Smc6 complex"/>
    <property type="evidence" value="ECO:0007669"/>
    <property type="project" value="UniProtKB-UniRule"/>
</dbReference>
<keyword evidence="9 13" id="KW-0862">Zinc</keyword>
<comment type="function">
    <text evidence="13">Acts in a DNA repair pathway for removal of UV-induced DNA damage that is distinct from classical nucleotide excision repair and in repair of ionizing radiation damage. Functions in homologous recombination repair of DNA double strand breaks and in recovery of stalled replication forks.</text>
</comment>
<comment type="catalytic activity">
    <reaction evidence="1 13">
        <text>S-ubiquitinyl-[E2 ubiquitin-conjugating enzyme]-L-cysteine + [acceptor protein]-L-lysine = [E2 ubiquitin-conjugating enzyme]-L-cysteine + N(6)-ubiquitinyl-[acceptor protein]-L-lysine.</text>
        <dbReference type="EC" id="2.3.2.27"/>
    </reaction>
</comment>
<dbReference type="Gene3D" id="1.10.10.10">
    <property type="entry name" value="Winged helix-like DNA-binding domain superfamily/Winged helix DNA-binding domain"/>
    <property type="match status" value="1"/>
</dbReference>
<dbReference type="GO" id="GO:0008270">
    <property type="term" value="F:zinc ion binding"/>
    <property type="evidence" value="ECO:0007669"/>
    <property type="project" value="UniProtKB-KW"/>
</dbReference>
<dbReference type="PANTHER" id="PTHR20973">
    <property type="entry name" value="NON-SMC ELEMENT 1-RELATED"/>
    <property type="match status" value="1"/>
</dbReference>
<proteinExistence type="inferred from homology"/>
<keyword evidence="4 13" id="KW-0808">Transferase</keyword>
<dbReference type="GeneID" id="34686190"/>
<organism evidence="15 16">
    <name type="scientific">Lachancea lanzarotensis</name>
    <dbReference type="NCBI Taxonomy" id="1245769"/>
    <lineage>
        <taxon>Eukaryota</taxon>
        <taxon>Fungi</taxon>
        <taxon>Dikarya</taxon>
        <taxon>Ascomycota</taxon>
        <taxon>Saccharomycotina</taxon>
        <taxon>Saccharomycetes</taxon>
        <taxon>Saccharomycetales</taxon>
        <taxon>Saccharomycetaceae</taxon>
        <taxon>Lachancea</taxon>
    </lineage>
</organism>
<evidence type="ECO:0000256" key="4">
    <source>
        <dbReference type="ARBA" id="ARBA00022679"/>
    </source>
</evidence>
<accession>A0A0C7N426</accession>
<comment type="subcellular location">
    <subcellularLocation>
        <location evidence="2 13">Nucleus</location>
    </subcellularLocation>
</comment>
<dbReference type="InterPro" id="IPR014857">
    <property type="entry name" value="Nse1_RING_C4HC3-type"/>
</dbReference>
<dbReference type="PANTHER" id="PTHR20973:SF0">
    <property type="entry name" value="NON-STRUCTURAL MAINTENANCE OF CHROMOSOMES ELEMENT 1 HOMOLOG"/>
    <property type="match status" value="1"/>
</dbReference>
<comment type="subunit">
    <text evidence="13">Component of the Smc5-Smc6 complex.</text>
</comment>
<dbReference type="EC" id="2.3.2.27" evidence="13"/>
<dbReference type="InterPro" id="IPR036388">
    <property type="entry name" value="WH-like_DNA-bd_sf"/>
</dbReference>
<reference evidence="15 16" key="1">
    <citation type="submission" date="2014-12" db="EMBL/GenBank/DDBJ databases">
        <authorList>
            <person name="Neuveglise Cecile"/>
        </authorList>
    </citation>
    <scope>NUCLEOTIDE SEQUENCE [LARGE SCALE GENOMIC DNA]</scope>
    <source>
        <strain evidence="15 16">CBS 12615</strain>
    </source>
</reference>
<dbReference type="RefSeq" id="XP_022628939.1">
    <property type="nucleotide sequence ID" value="XM_022771769.1"/>
</dbReference>
<protein>
    <recommendedName>
        <fullName evidence="13">Non-structural maintenance of chromosomes element 1 homolog</fullName>
        <ecNumber evidence="13">2.3.2.27</ecNumber>
    </recommendedName>
</protein>
<dbReference type="GO" id="GO:0000724">
    <property type="term" value="P:double-strand break repair via homologous recombination"/>
    <property type="evidence" value="ECO:0007669"/>
    <property type="project" value="TreeGrafter"/>
</dbReference>
<evidence type="ECO:0000313" key="16">
    <source>
        <dbReference type="Proteomes" id="UP000054304"/>
    </source>
</evidence>
<dbReference type="GO" id="GO:0005634">
    <property type="term" value="C:nucleus"/>
    <property type="evidence" value="ECO:0007669"/>
    <property type="project" value="UniProtKB-SubCell"/>
</dbReference>
<keyword evidence="10 13" id="KW-0233">DNA recombination</keyword>
<keyword evidence="8 13" id="KW-0833">Ubl conjugation pathway</keyword>
<dbReference type="GO" id="GO:0061630">
    <property type="term" value="F:ubiquitin protein ligase activity"/>
    <property type="evidence" value="ECO:0007669"/>
    <property type="project" value="UniProtKB-EC"/>
</dbReference>
<dbReference type="Proteomes" id="UP000054304">
    <property type="component" value="Unassembled WGS sequence"/>
</dbReference>
<dbReference type="EMBL" id="LN736365">
    <property type="protein sequence ID" value="CEP62716.1"/>
    <property type="molecule type" value="Genomic_DNA"/>
</dbReference>
<comment type="similarity">
    <text evidence="3 13">Belongs to the NSE1 family.</text>
</comment>
<evidence type="ECO:0000256" key="10">
    <source>
        <dbReference type="ARBA" id="ARBA00023172"/>
    </source>
</evidence>
<keyword evidence="7 13" id="KW-0863">Zinc-finger</keyword>
<evidence type="ECO:0000256" key="12">
    <source>
        <dbReference type="ARBA" id="ARBA00023242"/>
    </source>
</evidence>
<evidence type="ECO:0000259" key="14">
    <source>
        <dbReference type="Pfam" id="PF08746"/>
    </source>
</evidence>
<evidence type="ECO:0000256" key="11">
    <source>
        <dbReference type="ARBA" id="ARBA00023204"/>
    </source>
</evidence>
<dbReference type="AlphaFoldDB" id="A0A0C7N426"/>
<sequence>MDEQPHNSSQLSAPLDEQDANKLLLQYLLLHRGACDEDQLLKALKTLEETDRNDNEWQSRLNKWMARVNLTLNALDYKVTRLRNRYGGWSYVYVDLAPAEDTKAATRLSLDELNFVQWAIQRFLGEKRAVEVEGSKSLIEDAVDVIFGEKFDSSDFQGLQLRLYHTCGSGELCQYEEMDAVKVENLLARLCQLRWFYETSHGRFGLGVRALAELQTYIRDRYNVLECTVCDELALEGVQCQCNEKAWHVACLRHFLAHVGTACPNCNSSLEQAVYMT</sequence>
<dbReference type="InterPro" id="IPR011513">
    <property type="entry name" value="Nse1"/>
</dbReference>
<dbReference type="HOGENOM" id="CLU_826927_0_0_1"/>
<name>A0A0C7N426_9SACH</name>
<dbReference type="OrthoDB" id="185455at2759"/>
<evidence type="ECO:0000256" key="1">
    <source>
        <dbReference type="ARBA" id="ARBA00000900"/>
    </source>
</evidence>
<evidence type="ECO:0000256" key="3">
    <source>
        <dbReference type="ARBA" id="ARBA00010258"/>
    </source>
</evidence>
<keyword evidence="16" id="KW-1185">Reference proteome</keyword>
<dbReference type="Pfam" id="PF07574">
    <property type="entry name" value="SMC_Nse1"/>
    <property type="match status" value="1"/>
</dbReference>
<evidence type="ECO:0000256" key="2">
    <source>
        <dbReference type="ARBA" id="ARBA00004123"/>
    </source>
</evidence>
<dbReference type="Pfam" id="PF08746">
    <property type="entry name" value="zf-RING-like"/>
    <property type="match status" value="1"/>
</dbReference>
<evidence type="ECO:0000256" key="13">
    <source>
        <dbReference type="RuleBase" id="RU368018"/>
    </source>
</evidence>
<keyword evidence="12 13" id="KW-0539">Nucleus</keyword>
<dbReference type="SUPFAM" id="SSF57850">
    <property type="entry name" value="RING/U-box"/>
    <property type="match status" value="1"/>
</dbReference>
<evidence type="ECO:0000256" key="6">
    <source>
        <dbReference type="ARBA" id="ARBA00022763"/>
    </source>
</evidence>